<dbReference type="EMBL" id="GBXM01061085">
    <property type="protein sequence ID" value="JAH47492.1"/>
    <property type="molecule type" value="Transcribed_RNA"/>
</dbReference>
<name>A0A0E9T1U7_ANGAN</name>
<protein>
    <submittedName>
        <fullName evidence="1">Uncharacterized protein</fullName>
    </submittedName>
</protein>
<reference evidence="1" key="1">
    <citation type="submission" date="2014-11" db="EMBL/GenBank/DDBJ databases">
        <authorList>
            <person name="Amaro Gonzalez C."/>
        </authorList>
    </citation>
    <scope>NUCLEOTIDE SEQUENCE</scope>
</reference>
<reference evidence="1" key="2">
    <citation type="journal article" date="2015" name="Fish Shellfish Immunol.">
        <title>Early steps in the European eel (Anguilla anguilla)-Vibrio vulnificus interaction in the gills: Role of the RtxA13 toxin.</title>
        <authorList>
            <person name="Callol A."/>
            <person name="Pajuelo D."/>
            <person name="Ebbesson L."/>
            <person name="Teles M."/>
            <person name="MacKenzie S."/>
            <person name="Amaro C."/>
        </authorList>
    </citation>
    <scope>NUCLEOTIDE SEQUENCE</scope>
</reference>
<proteinExistence type="predicted"/>
<evidence type="ECO:0000313" key="1">
    <source>
        <dbReference type="EMBL" id="JAH47492.1"/>
    </source>
</evidence>
<accession>A0A0E9T1U7</accession>
<sequence length="37" mass="4269">MNIFSPASCCLLAVKYLLPTVSLVPYPTFRVNERRLR</sequence>
<organism evidence="1">
    <name type="scientific">Anguilla anguilla</name>
    <name type="common">European freshwater eel</name>
    <name type="synonym">Muraena anguilla</name>
    <dbReference type="NCBI Taxonomy" id="7936"/>
    <lineage>
        <taxon>Eukaryota</taxon>
        <taxon>Metazoa</taxon>
        <taxon>Chordata</taxon>
        <taxon>Craniata</taxon>
        <taxon>Vertebrata</taxon>
        <taxon>Euteleostomi</taxon>
        <taxon>Actinopterygii</taxon>
        <taxon>Neopterygii</taxon>
        <taxon>Teleostei</taxon>
        <taxon>Anguilliformes</taxon>
        <taxon>Anguillidae</taxon>
        <taxon>Anguilla</taxon>
    </lineage>
</organism>
<dbReference type="AlphaFoldDB" id="A0A0E9T1U7"/>